<dbReference type="Pfam" id="PF00512">
    <property type="entry name" value="HisKA"/>
    <property type="match status" value="1"/>
</dbReference>
<keyword evidence="11" id="KW-1185">Reference proteome</keyword>
<dbReference type="Proteomes" id="UP000295724">
    <property type="component" value="Unassembled WGS sequence"/>
</dbReference>
<dbReference type="Gene3D" id="3.30.565.10">
    <property type="entry name" value="Histidine kinase-like ATPase, C-terminal domain"/>
    <property type="match status" value="1"/>
</dbReference>
<keyword evidence="7 8" id="KW-1133">Transmembrane helix</keyword>
<comment type="caution">
    <text evidence="10">The sequence shown here is derived from an EMBL/GenBank/DDBJ whole genome shotgun (WGS) entry which is preliminary data.</text>
</comment>
<feature type="domain" description="Histidine kinase" evidence="9">
    <location>
        <begin position="401"/>
        <end position="612"/>
    </location>
</feature>
<comment type="catalytic activity">
    <reaction evidence="1">
        <text>ATP + protein L-histidine = ADP + protein N-phospho-L-histidine.</text>
        <dbReference type="EC" id="2.7.13.3"/>
    </reaction>
</comment>
<evidence type="ECO:0000256" key="5">
    <source>
        <dbReference type="ARBA" id="ARBA00022692"/>
    </source>
</evidence>
<dbReference type="SUPFAM" id="SSF55874">
    <property type="entry name" value="ATPase domain of HSP90 chaperone/DNA topoisomerase II/histidine kinase"/>
    <property type="match status" value="1"/>
</dbReference>
<evidence type="ECO:0000256" key="7">
    <source>
        <dbReference type="ARBA" id="ARBA00022989"/>
    </source>
</evidence>
<dbReference type="AlphaFoldDB" id="A0A4R6XPC9"/>
<evidence type="ECO:0000256" key="4">
    <source>
        <dbReference type="ARBA" id="ARBA00022679"/>
    </source>
</evidence>
<dbReference type="Gene3D" id="1.10.287.130">
    <property type="match status" value="1"/>
</dbReference>
<dbReference type="InterPro" id="IPR050428">
    <property type="entry name" value="TCS_sensor_his_kinase"/>
</dbReference>
<reference evidence="10 11" key="1">
    <citation type="submission" date="2019-03" db="EMBL/GenBank/DDBJ databases">
        <title>Genomic Encyclopedia of Type Strains, Phase IV (KMG-IV): sequencing the most valuable type-strain genomes for metagenomic binning, comparative biology and taxonomic classification.</title>
        <authorList>
            <person name="Goeker M."/>
        </authorList>
    </citation>
    <scope>NUCLEOTIDE SEQUENCE [LARGE SCALE GENOMIC DNA]</scope>
    <source>
        <strain evidence="10 11">DSM 25488</strain>
    </source>
</reference>
<evidence type="ECO:0000256" key="1">
    <source>
        <dbReference type="ARBA" id="ARBA00000085"/>
    </source>
</evidence>
<feature type="transmembrane region" description="Helical" evidence="8">
    <location>
        <begin position="322"/>
        <end position="342"/>
    </location>
</feature>
<dbReference type="EMBL" id="SNZB01000004">
    <property type="protein sequence ID" value="TDR19617.1"/>
    <property type="molecule type" value="Genomic_DNA"/>
</dbReference>
<dbReference type="PANTHER" id="PTHR45436">
    <property type="entry name" value="SENSOR HISTIDINE KINASE YKOH"/>
    <property type="match status" value="1"/>
</dbReference>
<dbReference type="InterPro" id="IPR003594">
    <property type="entry name" value="HATPase_dom"/>
</dbReference>
<dbReference type="Pfam" id="PF02518">
    <property type="entry name" value="HATPase_c"/>
    <property type="match status" value="1"/>
</dbReference>
<evidence type="ECO:0000256" key="6">
    <source>
        <dbReference type="ARBA" id="ARBA00022777"/>
    </source>
</evidence>
<dbReference type="PROSITE" id="PS50109">
    <property type="entry name" value="HIS_KIN"/>
    <property type="match status" value="1"/>
</dbReference>
<evidence type="ECO:0000256" key="2">
    <source>
        <dbReference type="ARBA" id="ARBA00012438"/>
    </source>
</evidence>
<keyword evidence="6 10" id="KW-0418">Kinase</keyword>
<dbReference type="Gene3D" id="6.10.340.10">
    <property type="match status" value="1"/>
</dbReference>
<dbReference type="OrthoDB" id="6735159at2"/>
<feature type="transmembrane region" description="Helical" evidence="8">
    <location>
        <begin position="7"/>
        <end position="25"/>
    </location>
</feature>
<keyword evidence="8" id="KW-0472">Membrane</keyword>
<dbReference type="GO" id="GO:0000155">
    <property type="term" value="F:phosphorelay sensor kinase activity"/>
    <property type="evidence" value="ECO:0007669"/>
    <property type="project" value="InterPro"/>
</dbReference>
<sequence>MKLKWQISIIAVLSLSFPLVVWLAFKSLNQTFQDNMLAAADKQAQVIVNSVQQFHQDRVDELSGWIAGDLSLAQSNEVAIDGNLTEWEHIPWYRINHRMRFKIGRLQQQTHLVVEVLDNSVYTNLNNPADRIILALGETRGIKKITINRQAEGPVFNQLSDADFVAYWHEMATGYQVEIKFPDLTIKHLGLAAINHASRDSSVSFGHLIDEQIQLTPLFETNQKWQDFLQQITPDDGQLVIRDMQNRIYYQTENLLTEQQPFDWLTEIIYELAFDADQSDGNHFFGQRVSKRFAAGQIELTIRHTDAQMSLIQTFIQSISRIFLIALALLLGYFIYAMVLAWRIKRLNKTLQHVMDDKGHIQTALPSGHAKDEIGDLSRGMSSLLVQINDYTDYLKQLGSRLSHEMKTPISIVHTSLEVLHMEQPENEFVNRALSANNRLKFILNQLSALSRLKQTITETEVDTFEINAFIKDLTQAYQLNIKRLVFKPCKDDLTVLGSQELMAQMLDKLVQNAVDFIGPDDQIMLATEYREKTQEYVIKVSNTGSQIPPDHIDHLFDSLTSFRDKKSDQPHLGLGLYIVKLICEFHQAQVQAQNLSDPEAVQFSIIGKISPAP</sequence>
<dbReference type="CDD" id="cd00082">
    <property type="entry name" value="HisKA"/>
    <property type="match status" value="1"/>
</dbReference>
<dbReference type="RefSeq" id="WP_099019751.1">
    <property type="nucleotide sequence ID" value="NZ_NIHB01000004.1"/>
</dbReference>
<name>A0A4R6XPC9_9GAMM</name>
<dbReference type="SMART" id="SM00388">
    <property type="entry name" value="HisKA"/>
    <property type="match status" value="1"/>
</dbReference>
<dbReference type="InterPro" id="IPR036890">
    <property type="entry name" value="HATPase_C_sf"/>
</dbReference>
<dbReference type="InterPro" id="IPR005467">
    <property type="entry name" value="His_kinase_dom"/>
</dbReference>
<accession>A0A4R6XPC9</accession>
<dbReference type="PANTHER" id="PTHR45436:SF5">
    <property type="entry name" value="SENSOR HISTIDINE KINASE TRCS"/>
    <property type="match status" value="1"/>
</dbReference>
<keyword evidence="4" id="KW-0808">Transferase</keyword>
<dbReference type="SUPFAM" id="SSF47384">
    <property type="entry name" value="Homodimeric domain of signal transducing histidine kinase"/>
    <property type="match status" value="1"/>
</dbReference>
<dbReference type="EC" id="2.7.13.3" evidence="2"/>
<evidence type="ECO:0000259" key="9">
    <source>
        <dbReference type="PROSITE" id="PS50109"/>
    </source>
</evidence>
<evidence type="ECO:0000313" key="10">
    <source>
        <dbReference type="EMBL" id="TDR19617.1"/>
    </source>
</evidence>
<keyword evidence="3" id="KW-0597">Phosphoprotein</keyword>
<gene>
    <name evidence="10" type="ORF">C8D91_2174</name>
</gene>
<organism evidence="10 11">
    <name type="scientific">Marinicella litoralis</name>
    <dbReference type="NCBI Taxonomy" id="644220"/>
    <lineage>
        <taxon>Bacteria</taxon>
        <taxon>Pseudomonadati</taxon>
        <taxon>Pseudomonadota</taxon>
        <taxon>Gammaproteobacteria</taxon>
        <taxon>Lysobacterales</taxon>
        <taxon>Marinicellaceae</taxon>
        <taxon>Marinicella</taxon>
    </lineage>
</organism>
<dbReference type="InterPro" id="IPR036097">
    <property type="entry name" value="HisK_dim/P_sf"/>
</dbReference>
<proteinExistence type="predicted"/>
<protein>
    <recommendedName>
        <fullName evidence="2">histidine kinase</fullName>
        <ecNumber evidence="2">2.7.13.3</ecNumber>
    </recommendedName>
</protein>
<dbReference type="SMART" id="SM00387">
    <property type="entry name" value="HATPase_c"/>
    <property type="match status" value="1"/>
</dbReference>
<keyword evidence="5 8" id="KW-0812">Transmembrane</keyword>
<evidence type="ECO:0000256" key="8">
    <source>
        <dbReference type="SAM" id="Phobius"/>
    </source>
</evidence>
<evidence type="ECO:0000256" key="3">
    <source>
        <dbReference type="ARBA" id="ARBA00022553"/>
    </source>
</evidence>
<dbReference type="InterPro" id="IPR003661">
    <property type="entry name" value="HisK_dim/P_dom"/>
</dbReference>
<evidence type="ECO:0000313" key="11">
    <source>
        <dbReference type="Proteomes" id="UP000295724"/>
    </source>
</evidence>